<dbReference type="SUPFAM" id="SSF49313">
    <property type="entry name" value="Cadherin-like"/>
    <property type="match status" value="1"/>
</dbReference>
<evidence type="ECO:0000313" key="3">
    <source>
        <dbReference type="Proteomes" id="UP000005555"/>
    </source>
</evidence>
<dbReference type="STRING" id="314287.GB2207_00010"/>
<name>Q1YQD4_9GAMM</name>
<dbReference type="Gene3D" id="2.60.40.60">
    <property type="entry name" value="Cadherins"/>
    <property type="match status" value="1"/>
</dbReference>
<reference evidence="2 3" key="1">
    <citation type="submission" date="2006-03" db="EMBL/GenBank/DDBJ databases">
        <authorList>
            <person name="Giovannoni S.J."/>
            <person name="Cho J.-C."/>
            <person name="Ferriera S."/>
            <person name="Johnson J."/>
            <person name="Kravitz S."/>
            <person name="Halpern A."/>
            <person name="Remington K."/>
            <person name="Beeson K."/>
            <person name="Tran B."/>
            <person name="Rogers Y.-H."/>
            <person name="Friedman R."/>
            <person name="Venter J.C."/>
        </authorList>
    </citation>
    <scope>NUCLEOTIDE SEQUENCE [LARGE SCALE GENOMIC DNA]</scope>
    <source>
        <strain evidence="2 3">HTCC2207</strain>
    </source>
</reference>
<feature type="region of interest" description="Disordered" evidence="1">
    <location>
        <begin position="755"/>
        <end position="776"/>
    </location>
</feature>
<dbReference type="HOGENOM" id="CLU_355926_0_0_6"/>
<evidence type="ECO:0000313" key="2">
    <source>
        <dbReference type="EMBL" id="EAS46309.1"/>
    </source>
</evidence>
<dbReference type="GO" id="GO:0016020">
    <property type="term" value="C:membrane"/>
    <property type="evidence" value="ECO:0007669"/>
    <property type="project" value="InterPro"/>
</dbReference>
<evidence type="ECO:0000256" key="1">
    <source>
        <dbReference type="SAM" id="MobiDB-lite"/>
    </source>
</evidence>
<feature type="region of interest" description="Disordered" evidence="1">
    <location>
        <begin position="213"/>
        <end position="239"/>
    </location>
</feature>
<proteinExistence type="predicted"/>
<sequence>MAHEAILDALSKIVIETIKVQEGKQSNHIGHVSPPGAGLSDEEKRAAQDELKLNLADREHLVELFEFLDEDAASGHLRDALEAIGADVPVAVLTAITDKTSEIISNIAMEFDGHGENDFSSAETHITSHLKHDAAEEIFAFAKGYRAYYDATNDSSFTGVQPGDFLTLDGPTGIEEARALILVEVEEHAQDKITDTDGDGIFDLLDPDDDNDGVADIDDAFPRDANESSDSDSDGVGDNADTFRLSNAAVTLTDYYPLDGSTVTNTLDYTVVGNMAKVDLRAAPLNLTNMQNAIYGGDFKAPVISFGLAALPTGSGSETLTIALVDGVDSFVDSGERQVYVSLDIDWESDGNTASVIIPQQSVNAYYKTSTGVQIDVQVTNVGADVLKVSAAGANNPATLEVKLLSLISQLSALPLADILDIGVYHLDVITSLPLNAPSGESVDGISAIVEITDGFKLSSSSVKLEDINPQDGSVVASSHEATLADGFLTVDMRSAPLSLLNIEKGLYGLDFKSPKLVLGLGSIPSGSGTDTVTINLTDGTDADRDNGERQVSVKLDIEWDAYGTSAEITVPAQNLSASYLTRDGVKVDIAVVNADLDVLTVTSAGAGYPATLEFKLLSLIAKLNGLPLADILSAGVFHIDVITSMPLIDPSGLAVDGVRAVVAIVDDVVPVFTSTAAFSAEANQTTVGTVTAIDVEGSDVTYSVAGSDFTVSADGVVSFVSAPTYEANLTYSTTVTATTGERISTQTITVTVLQGPADPEEPDDTDDSDASDEGFVLPKEIKVIEAK</sequence>
<dbReference type="AlphaFoldDB" id="Q1YQD4"/>
<gene>
    <name evidence="2" type="ORF">GB2207_00010</name>
</gene>
<keyword evidence="3" id="KW-1185">Reference proteome</keyword>
<protein>
    <recommendedName>
        <fullName evidence="4">Cadherin domain-containing protein</fullName>
    </recommendedName>
</protein>
<evidence type="ECO:0008006" key="4">
    <source>
        <dbReference type="Google" id="ProtNLM"/>
    </source>
</evidence>
<dbReference type="GO" id="GO:0005509">
    <property type="term" value="F:calcium ion binding"/>
    <property type="evidence" value="ECO:0007669"/>
    <property type="project" value="InterPro"/>
</dbReference>
<comment type="caution">
    <text evidence="2">The sequence shown here is derived from an EMBL/GenBank/DDBJ whole genome shotgun (WGS) entry which is preliminary data.</text>
</comment>
<dbReference type="EMBL" id="AAPI01000007">
    <property type="protein sequence ID" value="EAS46309.1"/>
    <property type="molecule type" value="Genomic_DNA"/>
</dbReference>
<accession>Q1YQD4</accession>
<dbReference type="SUPFAM" id="SSF103647">
    <property type="entry name" value="TSP type-3 repeat"/>
    <property type="match status" value="1"/>
</dbReference>
<feature type="region of interest" description="Disordered" evidence="1">
    <location>
        <begin position="24"/>
        <end position="45"/>
    </location>
</feature>
<organism evidence="2 3">
    <name type="scientific">gamma proteobacterium HTCC2207</name>
    <dbReference type="NCBI Taxonomy" id="314287"/>
    <lineage>
        <taxon>Bacteria</taxon>
        <taxon>Pseudomonadati</taxon>
        <taxon>Pseudomonadota</taxon>
        <taxon>Gammaproteobacteria</taxon>
        <taxon>Cellvibrionales</taxon>
        <taxon>Porticoccaceae</taxon>
        <taxon>SAR92 clade</taxon>
    </lineage>
</organism>
<dbReference type="Gene3D" id="4.10.1080.10">
    <property type="entry name" value="TSP type-3 repeat"/>
    <property type="match status" value="1"/>
</dbReference>
<dbReference type="InterPro" id="IPR028974">
    <property type="entry name" value="TSP_type-3_rpt"/>
</dbReference>
<feature type="compositionally biased region" description="Acidic residues" evidence="1">
    <location>
        <begin position="759"/>
        <end position="773"/>
    </location>
</feature>
<dbReference type="InterPro" id="IPR015919">
    <property type="entry name" value="Cadherin-like_sf"/>
</dbReference>
<dbReference type="Proteomes" id="UP000005555">
    <property type="component" value="Unassembled WGS sequence"/>
</dbReference>